<name>A0A1M6WXM1_SELRU</name>
<protein>
    <recommendedName>
        <fullName evidence="3">Transposase, YhgA-like</fullName>
    </recommendedName>
</protein>
<dbReference type="AlphaFoldDB" id="A0A1M6WXM1"/>
<sequence length="217" mass="24378">MGVENQTEVHTAMPIRNMLYDAMTLTEQVAATAKSHKAAHNHGNDNAEFLSGFHRDDKVLPVITLVVYWGADEWDAPVTLREMYPEGLDESILKFIKHSKDKTELTNLVNNNQEYKSLDRLAAQTISVCSGQDFNFPVGEERIDVCKAIDDMVTDARNEGIDVGRSQGRDEATHEGMRNVIATVKDLNLGKEVAMQQLAKRYSLSQEAALEFVDHNW</sequence>
<organism evidence="1 2">
    <name type="scientific">Selenomonas ruminantium</name>
    <dbReference type="NCBI Taxonomy" id="971"/>
    <lineage>
        <taxon>Bacteria</taxon>
        <taxon>Bacillati</taxon>
        <taxon>Bacillota</taxon>
        <taxon>Negativicutes</taxon>
        <taxon>Selenomonadales</taxon>
        <taxon>Selenomonadaceae</taxon>
        <taxon>Selenomonas</taxon>
    </lineage>
</organism>
<evidence type="ECO:0000313" key="1">
    <source>
        <dbReference type="EMBL" id="SHK98500.1"/>
    </source>
</evidence>
<proteinExistence type="predicted"/>
<gene>
    <name evidence="1" type="ORF">SAMN05216582_1295</name>
</gene>
<evidence type="ECO:0000313" key="2">
    <source>
        <dbReference type="Proteomes" id="UP000184263"/>
    </source>
</evidence>
<evidence type="ECO:0008006" key="3">
    <source>
        <dbReference type="Google" id="ProtNLM"/>
    </source>
</evidence>
<accession>A0A1M6WXM1</accession>
<dbReference type="EMBL" id="FRBC01000029">
    <property type="protein sequence ID" value="SHK98500.1"/>
    <property type="molecule type" value="Genomic_DNA"/>
</dbReference>
<reference evidence="1 2" key="1">
    <citation type="submission" date="2016-11" db="EMBL/GenBank/DDBJ databases">
        <authorList>
            <person name="Jaros S."/>
            <person name="Januszkiewicz K."/>
            <person name="Wedrychowicz H."/>
        </authorList>
    </citation>
    <scope>NUCLEOTIDE SEQUENCE [LARGE SCALE GENOMIC DNA]</scope>
    <source>
        <strain evidence="1 2">HD4</strain>
    </source>
</reference>
<dbReference type="Proteomes" id="UP000184263">
    <property type="component" value="Unassembled WGS sequence"/>
</dbReference>